<accession>A0A1M6ZI94</accession>
<dbReference type="RefSeq" id="WP_073306370.1">
    <property type="nucleotide sequence ID" value="NZ_FRAW01000062.1"/>
</dbReference>
<proteinExistence type="predicted"/>
<organism evidence="1 2">
    <name type="scientific">Fibrobacter intestinalis</name>
    <dbReference type="NCBI Taxonomy" id="28122"/>
    <lineage>
        <taxon>Bacteria</taxon>
        <taxon>Pseudomonadati</taxon>
        <taxon>Fibrobacterota</taxon>
        <taxon>Fibrobacteria</taxon>
        <taxon>Fibrobacterales</taxon>
        <taxon>Fibrobacteraceae</taxon>
        <taxon>Fibrobacter</taxon>
    </lineage>
</organism>
<gene>
    <name evidence="1" type="ORF">SAMN05720469_1628</name>
</gene>
<dbReference type="Proteomes" id="UP000184275">
    <property type="component" value="Unassembled WGS sequence"/>
</dbReference>
<dbReference type="EMBL" id="FRAW01000062">
    <property type="protein sequence ID" value="SHL30114.1"/>
    <property type="molecule type" value="Genomic_DNA"/>
</dbReference>
<reference evidence="2" key="1">
    <citation type="submission" date="2016-11" db="EMBL/GenBank/DDBJ databases">
        <authorList>
            <person name="Varghese N."/>
            <person name="Submissions S."/>
        </authorList>
    </citation>
    <scope>NUCLEOTIDE SEQUENCE [LARGE SCALE GENOMIC DNA]</scope>
    <source>
        <strain evidence="2">UWOS</strain>
    </source>
</reference>
<evidence type="ECO:0000313" key="1">
    <source>
        <dbReference type="EMBL" id="SHL30114.1"/>
    </source>
</evidence>
<sequence>MAKTVATLTEESIIANIDGDRLKSAFRTACAVAKKERPAGELAANAEAVHDLQEFADKLADLSKAISTSIKNAEGVFFDEHGDVTEGFKLKNTGSTTTVKDVAGLLAEAALLGYNDGAIRSRMTVSAKDAMEAMGIDKARFEAEFADFIEIKKKADSLVRAY</sequence>
<name>A0A1M6ZI94_9BACT</name>
<protein>
    <submittedName>
        <fullName evidence="1">Uncharacterized protein</fullName>
    </submittedName>
</protein>
<dbReference type="AlphaFoldDB" id="A0A1M6ZI94"/>
<evidence type="ECO:0000313" key="2">
    <source>
        <dbReference type="Proteomes" id="UP000184275"/>
    </source>
</evidence>
<keyword evidence="2" id="KW-1185">Reference proteome</keyword>